<comment type="caution">
    <text evidence="6">The sequence shown here is derived from an EMBL/GenBank/DDBJ whole genome shotgun (WGS) entry which is preliminary data.</text>
</comment>
<keyword evidence="3" id="KW-0238">DNA-binding</keyword>
<dbReference type="InterPro" id="IPR000847">
    <property type="entry name" value="LysR_HTH_N"/>
</dbReference>
<dbReference type="PANTHER" id="PTHR30346">
    <property type="entry name" value="TRANSCRIPTIONAL DUAL REGULATOR HCAR-RELATED"/>
    <property type="match status" value="1"/>
</dbReference>
<dbReference type="Proteomes" id="UP000037020">
    <property type="component" value="Unassembled WGS sequence"/>
</dbReference>
<proteinExistence type="inferred from homology"/>
<feature type="domain" description="HTH lysR-type" evidence="5">
    <location>
        <begin position="1"/>
        <end position="58"/>
    </location>
</feature>
<evidence type="ECO:0000256" key="3">
    <source>
        <dbReference type="ARBA" id="ARBA00023125"/>
    </source>
</evidence>
<evidence type="ECO:0000313" key="7">
    <source>
        <dbReference type="Proteomes" id="UP000037020"/>
    </source>
</evidence>
<dbReference type="Pfam" id="PF00126">
    <property type="entry name" value="HTH_1"/>
    <property type="match status" value="1"/>
</dbReference>
<evidence type="ECO:0000259" key="5">
    <source>
        <dbReference type="PROSITE" id="PS50931"/>
    </source>
</evidence>
<evidence type="ECO:0000313" key="6">
    <source>
        <dbReference type="EMBL" id="KOG56021.1"/>
    </source>
</evidence>
<reference evidence="6 7" key="1">
    <citation type="submission" date="2015-07" db="EMBL/GenBank/DDBJ databases">
        <authorList>
            <person name="Ju K.-S."/>
            <person name="Doroghazi J.R."/>
            <person name="Metcalf W.W."/>
        </authorList>
    </citation>
    <scope>NUCLEOTIDE SEQUENCE [LARGE SCALE GENOMIC DNA]</scope>
    <source>
        <strain evidence="6 7">NRRL B-3589</strain>
    </source>
</reference>
<feature type="non-terminal residue" evidence="6">
    <location>
        <position position="80"/>
    </location>
</feature>
<name>A0ABR5ISV0_9ACTN</name>
<organism evidence="6 7">
    <name type="scientific">Streptomyces varsoviensis</name>
    <dbReference type="NCBI Taxonomy" id="67373"/>
    <lineage>
        <taxon>Bacteria</taxon>
        <taxon>Bacillati</taxon>
        <taxon>Actinomycetota</taxon>
        <taxon>Actinomycetes</taxon>
        <taxon>Kitasatosporales</taxon>
        <taxon>Streptomycetaceae</taxon>
        <taxon>Streptomyces</taxon>
    </lineage>
</organism>
<dbReference type="PANTHER" id="PTHR30346:SF29">
    <property type="entry name" value="LYSR SUBSTRATE-BINDING"/>
    <property type="match status" value="1"/>
</dbReference>
<dbReference type="InterPro" id="IPR036390">
    <property type="entry name" value="WH_DNA-bd_sf"/>
</dbReference>
<dbReference type="InterPro" id="IPR036388">
    <property type="entry name" value="WH-like_DNA-bd_sf"/>
</dbReference>
<protein>
    <submittedName>
        <fullName evidence="6">LysR family transcriptional regulator</fullName>
    </submittedName>
</protein>
<dbReference type="EMBL" id="LGUT01004249">
    <property type="protein sequence ID" value="KOG56021.1"/>
    <property type="molecule type" value="Genomic_DNA"/>
</dbReference>
<evidence type="ECO:0000256" key="4">
    <source>
        <dbReference type="ARBA" id="ARBA00023163"/>
    </source>
</evidence>
<sequence length="80" mass="8571">MELRQLEYLVAVVEEASFTKAAARLHVAQPGVSAQVRQLERELGQSLLDRSGRTVRPTEAGAAVLPYARAALAAVDGARL</sequence>
<dbReference type="PRINTS" id="PR00039">
    <property type="entry name" value="HTHLYSR"/>
</dbReference>
<keyword evidence="2" id="KW-0805">Transcription regulation</keyword>
<dbReference type="Gene3D" id="1.10.10.10">
    <property type="entry name" value="Winged helix-like DNA-binding domain superfamily/Winged helix DNA-binding domain"/>
    <property type="match status" value="1"/>
</dbReference>
<dbReference type="PROSITE" id="PS50931">
    <property type="entry name" value="HTH_LYSR"/>
    <property type="match status" value="1"/>
</dbReference>
<keyword evidence="4" id="KW-0804">Transcription</keyword>
<comment type="similarity">
    <text evidence="1">Belongs to the LysR transcriptional regulatory family.</text>
</comment>
<gene>
    <name evidence="6" type="ORF">ADK38_43455</name>
</gene>
<dbReference type="SUPFAM" id="SSF46785">
    <property type="entry name" value="Winged helix' DNA-binding domain"/>
    <property type="match status" value="1"/>
</dbReference>
<evidence type="ECO:0000256" key="1">
    <source>
        <dbReference type="ARBA" id="ARBA00009437"/>
    </source>
</evidence>
<evidence type="ECO:0000256" key="2">
    <source>
        <dbReference type="ARBA" id="ARBA00023015"/>
    </source>
</evidence>
<keyword evidence="7" id="KW-1185">Reference proteome</keyword>
<accession>A0ABR5ISV0</accession>